<comment type="similarity">
    <text evidence="2">Belongs to the SusD family.</text>
</comment>
<dbReference type="InterPro" id="IPR011990">
    <property type="entry name" value="TPR-like_helical_dom_sf"/>
</dbReference>
<dbReference type="AlphaFoldDB" id="A0A9D7XUK7"/>
<dbReference type="InterPro" id="IPR012944">
    <property type="entry name" value="SusD_RagB_dom"/>
</dbReference>
<keyword evidence="3" id="KW-0732">Signal</keyword>
<keyword evidence="5" id="KW-0998">Cell outer membrane</keyword>
<evidence type="ECO:0000256" key="2">
    <source>
        <dbReference type="ARBA" id="ARBA00006275"/>
    </source>
</evidence>
<evidence type="ECO:0000256" key="4">
    <source>
        <dbReference type="ARBA" id="ARBA00023136"/>
    </source>
</evidence>
<keyword evidence="4" id="KW-0472">Membrane</keyword>
<comment type="caution">
    <text evidence="7">The sequence shown here is derived from an EMBL/GenBank/DDBJ whole genome shotgun (WGS) entry which is preliminary data.</text>
</comment>
<dbReference type="GO" id="GO:0009279">
    <property type="term" value="C:cell outer membrane"/>
    <property type="evidence" value="ECO:0007669"/>
    <property type="project" value="UniProtKB-SubCell"/>
</dbReference>
<accession>A0A9D7XUK7</accession>
<dbReference type="Pfam" id="PF07980">
    <property type="entry name" value="SusD_RagB"/>
    <property type="match status" value="1"/>
</dbReference>
<evidence type="ECO:0000259" key="6">
    <source>
        <dbReference type="Pfam" id="PF07980"/>
    </source>
</evidence>
<dbReference type="PROSITE" id="PS51257">
    <property type="entry name" value="PROKAR_LIPOPROTEIN"/>
    <property type="match status" value="1"/>
</dbReference>
<evidence type="ECO:0000256" key="5">
    <source>
        <dbReference type="ARBA" id="ARBA00023237"/>
    </source>
</evidence>
<evidence type="ECO:0000313" key="7">
    <source>
        <dbReference type="EMBL" id="MBK9984973.1"/>
    </source>
</evidence>
<dbReference type="Proteomes" id="UP000808337">
    <property type="component" value="Unassembled WGS sequence"/>
</dbReference>
<dbReference type="Gene3D" id="1.25.40.390">
    <property type="match status" value="1"/>
</dbReference>
<name>A0A9D7XUK7_9BACT</name>
<comment type="subcellular location">
    <subcellularLocation>
        <location evidence="1">Cell outer membrane</location>
    </subcellularLocation>
</comment>
<evidence type="ECO:0000256" key="1">
    <source>
        <dbReference type="ARBA" id="ARBA00004442"/>
    </source>
</evidence>
<proteinExistence type="inferred from homology"/>
<gene>
    <name evidence="7" type="ORF">IPP15_21850</name>
</gene>
<organism evidence="7 8">
    <name type="scientific">Candidatus Opimibacter skivensis</name>
    <dbReference type="NCBI Taxonomy" id="2982028"/>
    <lineage>
        <taxon>Bacteria</taxon>
        <taxon>Pseudomonadati</taxon>
        <taxon>Bacteroidota</taxon>
        <taxon>Saprospiria</taxon>
        <taxon>Saprospirales</taxon>
        <taxon>Saprospiraceae</taxon>
        <taxon>Candidatus Opimibacter</taxon>
    </lineage>
</organism>
<sequence>MKSHKYLVLLGLAWLCSCTNLDEHLNQDLTKSEAEAYLNAHTDVNAILKSAYDGLRLPFLDQAQFWAAQEHTSDEVLGPTRGPDWDDNGVWRVLHSHQWTADHAFLSASFNSLLQEVFTSSNILNFNTTPQQAAEARFLRDFSMFAVADGWNQVPYRAPGENLLNAPQVLKGSAALDFVISDLTAILNDLPAAPPVNKANQDAAKVLLMKAYLNKGTFANRQSPTFDAGDMNQVISLADAIINSGKYSLDGNYFENFAPNNDANSSENIWTLATAAGVNPGPNTGNGVRSRWFCTLHYNQNPSGWNGFTTLSDFYDSFESGDVRKGGSYPGVTDVSGLKVGFLIGQQYDQNGVALKDRKGNDLSFTPEINPVETGNNLEVTGIRVVKYPPDFANGDFKDNDYVFFRYADVLLMKAEALLRTGNASGALDIVNNLRTVRNASQLGSLDLDGLLAERGRELYWEGWRRQDMIRFGHFLDARQGKAVSGPERLLFPIPAAALSVNPNLEQNPGY</sequence>
<feature type="domain" description="RagB/SusD" evidence="6">
    <location>
        <begin position="296"/>
        <end position="511"/>
    </location>
</feature>
<dbReference type="EMBL" id="JADKGY010000032">
    <property type="protein sequence ID" value="MBK9984973.1"/>
    <property type="molecule type" value="Genomic_DNA"/>
</dbReference>
<protein>
    <submittedName>
        <fullName evidence="7">RagB/SusD family nutrient uptake outer membrane protein</fullName>
    </submittedName>
</protein>
<reference evidence="7 8" key="1">
    <citation type="submission" date="2020-10" db="EMBL/GenBank/DDBJ databases">
        <title>Connecting structure to function with the recovery of over 1000 high-quality activated sludge metagenome-assembled genomes encoding full-length rRNA genes using long-read sequencing.</title>
        <authorList>
            <person name="Singleton C.M."/>
            <person name="Petriglieri F."/>
            <person name="Kristensen J.M."/>
            <person name="Kirkegaard R.H."/>
            <person name="Michaelsen T.Y."/>
            <person name="Andersen M.H."/>
            <person name="Karst S.M."/>
            <person name="Dueholm M.S."/>
            <person name="Nielsen P.H."/>
            <person name="Albertsen M."/>
        </authorList>
    </citation>
    <scope>NUCLEOTIDE SEQUENCE [LARGE SCALE GENOMIC DNA]</scope>
    <source>
        <strain evidence="7">Ribe_18-Q3-R11-54_MAXAC.273</strain>
    </source>
</reference>
<dbReference type="SUPFAM" id="SSF48452">
    <property type="entry name" value="TPR-like"/>
    <property type="match status" value="1"/>
</dbReference>
<evidence type="ECO:0000313" key="8">
    <source>
        <dbReference type="Proteomes" id="UP000808337"/>
    </source>
</evidence>
<evidence type="ECO:0000256" key="3">
    <source>
        <dbReference type="ARBA" id="ARBA00022729"/>
    </source>
</evidence>